<dbReference type="RefSeq" id="WP_201360706.1">
    <property type="nucleotide sequence ID" value="NZ_BNJJ01000003.1"/>
</dbReference>
<keyword evidence="1" id="KW-1003">Cell membrane</keyword>
<dbReference type="EMBL" id="BNJJ01000003">
    <property type="protein sequence ID" value="GHO83055.1"/>
    <property type="molecule type" value="Genomic_DNA"/>
</dbReference>
<evidence type="ECO:0000256" key="5">
    <source>
        <dbReference type="SAM" id="Coils"/>
    </source>
</evidence>
<keyword evidence="2 7" id="KW-0812">Transmembrane</keyword>
<name>A0ABQ3VB87_9CHLR</name>
<evidence type="ECO:0000256" key="4">
    <source>
        <dbReference type="ARBA" id="ARBA00023136"/>
    </source>
</evidence>
<sequence>MFYLILLLFLLVCGGLAVLTILNFTTQVHIVLFSWQSPDLPIGMWILLAFFLGALLLYFVSLVSAWSDRRKIKKLQQNVAELQEQLLATKQPVSMPGLSSSPNVSGVVPGQSMPMPTMGGTPSGRLSSPESI</sequence>
<evidence type="ECO:0000313" key="10">
    <source>
        <dbReference type="Proteomes" id="UP000635565"/>
    </source>
</evidence>
<comment type="caution">
    <text evidence="9">The sequence shown here is derived from an EMBL/GenBank/DDBJ whole genome shotgun (WGS) entry which is preliminary data.</text>
</comment>
<keyword evidence="3 7" id="KW-1133">Transmembrane helix</keyword>
<keyword evidence="10" id="KW-1185">Reference proteome</keyword>
<organism evidence="9 10">
    <name type="scientific">Dictyobacter formicarum</name>
    <dbReference type="NCBI Taxonomy" id="2778368"/>
    <lineage>
        <taxon>Bacteria</taxon>
        <taxon>Bacillati</taxon>
        <taxon>Chloroflexota</taxon>
        <taxon>Ktedonobacteria</taxon>
        <taxon>Ktedonobacterales</taxon>
        <taxon>Dictyobacteraceae</taxon>
        <taxon>Dictyobacter</taxon>
    </lineage>
</organism>
<feature type="transmembrane region" description="Helical" evidence="7">
    <location>
        <begin position="43"/>
        <end position="66"/>
    </location>
</feature>
<feature type="region of interest" description="Disordered" evidence="6">
    <location>
        <begin position="93"/>
        <end position="132"/>
    </location>
</feature>
<dbReference type="Proteomes" id="UP000635565">
    <property type="component" value="Unassembled WGS sequence"/>
</dbReference>
<evidence type="ECO:0000256" key="2">
    <source>
        <dbReference type="ARBA" id="ARBA00022692"/>
    </source>
</evidence>
<accession>A0ABQ3VB87</accession>
<evidence type="ECO:0000256" key="7">
    <source>
        <dbReference type="SAM" id="Phobius"/>
    </source>
</evidence>
<protein>
    <recommendedName>
        <fullName evidence="8">Lipopolysaccharide assembly protein A domain-containing protein</fullName>
    </recommendedName>
</protein>
<evidence type="ECO:0000259" key="8">
    <source>
        <dbReference type="Pfam" id="PF06305"/>
    </source>
</evidence>
<keyword evidence="4 7" id="KW-0472">Membrane</keyword>
<evidence type="ECO:0000256" key="3">
    <source>
        <dbReference type="ARBA" id="ARBA00022989"/>
    </source>
</evidence>
<proteinExistence type="predicted"/>
<reference evidence="9 10" key="1">
    <citation type="journal article" date="2021" name="Int. J. Syst. Evol. Microbiol.">
        <title>Reticulibacter mediterranei gen. nov., sp. nov., within the new family Reticulibacteraceae fam. nov., and Ktedonospora formicarum gen. nov., sp. nov., Ktedonobacter robiniae sp. nov., Dictyobacter formicarum sp. nov. and Dictyobacter arantiisoli sp. nov., belonging to the class Ktedonobacteria.</title>
        <authorList>
            <person name="Yabe S."/>
            <person name="Zheng Y."/>
            <person name="Wang C.M."/>
            <person name="Sakai Y."/>
            <person name="Abe K."/>
            <person name="Yokota A."/>
            <person name="Donadio S."/>
            <person name="Cavaletti L."/>
            <person name="Monciardini P."/>
        </authorList>
    </citation>
    <scope>NUCLEOTIDE SEQUENCE [LARGE SCALE GENOMIC DNA]</scope>
    <source>
        <strain evidence="9 10">SOSP1-9</strain>
    </source>
</reference>
<dbReference type="InterPro" id="IPR010445">
    <property type="entry name" value="LapA_dom"/>
</dbReference>
<evidence type="ECO:0000313" key="9">
    <source>
        <dbReference type="EMBL" id="GHO83055.1"/>
    </source>
</evidence>
<evidence type="ECO:0000256" key="6">
    <source>
        <dbReference type="SAM" id="MobiDB-lite"/>
    </source>
</evidence>
<keyword evidence="5" id="KW-0175">Coiled coil</keyword>
<gene>
    <name evidence="9" type="ORF">KSZ_10610</name>
</gene>
<feature type="domain" description="Lipopolysaccharide assembly protein A" evidence="8">
    <location>
        <begin position="25"/>
        <end position="86"/>
    </location>
</feature>
<evidence type="ECO:0000256" key="1">
    <source>
        <dbReference type="ARBA" id="ARBA00022475"/>
    </source>
</evidence>
<feature type="coiled-coil region" evidence="5">
    <location>
        <begin position="65"/>
        <end position="92"/>
    </location>
</feature>
<feature type="compositionally biased region" description="Low complexity" evidence="6">
    <location>
        <begin position="96"/>
        <end position="112"/>
    </location>
</feature>
<dbReference type="Pfam" id="PF06305">
    <property type="entry name" value="LapA_dom"/>
    <property type="match status" value="1"/>
</dbReference>